<dbReference type="InterPro" id="IPR000834">
    <property type="entry name" value="Peptidase_M14"/>
</dbReference>
<protein>
    <submittedName>
        <fullName evidence="6">CPD</fullName>
    </submittedName>
</protein>
<evidence type="ECO:0000313" key="7">
    <source>
        <dbReference type="Proteomes" id="UP000593567"/>
    </source>
</evidence>
<keyword evidence="7" id="KW-1185">Reference proteome</keyword>
<keyword evidence="2" id="KW-0325">Glycoprotein</keyword>
<keyword evidence="4" id="KW-0472">Membrane</keyword>
<dbReference type="Pfam" id="PF00246">
    <property type="entry name" value="Peptidase_M14"/>
    <property type="match status" value="1"/>
</dbReference>
<comment type="caution">
    <text evidence="6">The sequence shown here is derived from an EMBL/GenBank/DDBJ whole genome shotgun (WGS) entry which is preliminary data.</text>
</comment>
<dbReference type="PANTHER" id="PTHR11532">
    <property type="entry name" value="PROTEASE M14 CARBOXYPEPTIDASE"/>
    <property type="match status" value="1"/>
</dbReference>
<dbReference type="GO" id="GO:0004181">
    <property type="term" value="F:metallocarboxypeptidase activity"/>
    <property type="evidence" value="ECO:0007669"/>
    <property type="project" value="InterPro"/>
</dbReference>
<organism evidence="6 7">
    <name type="scientific">Bugula neritina</name>
    <name type="common">Brown bryozoan</name>
    <name type="synonym">Sertularia neritina</name>
    <dbReference type="NCBI Taxonomy" id="10212"/>
    <lineage>
        <taxon>Eukaryota</taxon>
        <taxon>Metazoa</taxon>
        <taxon>Spiralia</taxon>
        <taxon>Lophotrochozoa</taxon>
        <taxon>Bryozoa</taxon>
        <taxon>Gymnolaemata</taxon>
        <taxon>Cheilostomatida</taxon>
        <taxon>Flustrina</taxon>
        <taxon>Buguloidea</taxon>
        <taxon>Bugulidae</taxon>
        <taxon>Bugula</taxon>
    </lineage>
</organism>
<feature type="transmembrane region" description="Helical" evidence="4">
    <location>
        <begin position="577"/>
        <end position="601"/>
    </location>
</feature>
<reference evidence="6" key="1">
    <citation type="submission" date="2020-06" db="EMBL/GenBank/DDBJ databases">
        <title>Draft genome of Bugula neritina, a colonial animal packing powerful symbionts and potential medicines.</title>
        <authorList>
            <person name="Rayko M."/>
        </authorList>
    </citation>
    <scope>NUCLEOTIDE SEQUENCE [LARGE SCALE GENOMIC DNA]</scope>
    <source>
        <strain evidence="6">Kwan_BN1</strain>
    </source>
</reference>
<dbReference type="PROSITE" id="PS00132">
    <property type="entry name" value="CARBOXYPEPT_ZN_1"/>
    <property type="match status" value="1"/>
</dbReference>
<proteinExistence type="inferred from homology"/>
<evidence type="ECO:0000256" key="1">
    <source>
        <dbReference type="ARBA" id="ARBA00005988"/>
    </source>
</evidence>
<dbReference type="AlphaFoldDB" id="A0A7J7JQ82"/>
<sequence>MSRYPWDRQHKVFSDGLRHIQQSPDSETTFQMLAGAYTKPHPSMSQGHDSCGHNFPGGMTAGTSWLFSAQSLLDDMFASHQTFMVAAHVTCCTAVAAADIPFIYKDNLQSLLSFLQASQQAIQGEITDSEGLPIAGSTLRFGSEIEKYNTSATGHFYRVSAEGRFTVTASANGYEDLTRSVEVKAGSMQDVTFKLKRNVDYMPYHNASDMRVLLENITNQDSSIASIYSIGKSVRGSDLNVIQITSSETLQARKPRVAIVGGVHGNEAVSVEIAIAFARYLIRSAAHDINIAQLVKTTDIHILPMVNPDGAAKSTADCKSHIGQVNENGVDLDTNFPGSGPAKEQQPETAAIITWLRDREFNLLLHLRGGANAVSYPYDSSPNGGAGRHITHQSALLKYLSTAYASQPTLKAFWEDNFHCPAPSANGVINGAKMNSHYGSLGDYAYDSTGALPLTVYTGCCFKPEATELAQVWNSHRASLVNILGKIHNGIEITVVDDSNKPISNAIVTINETKMVQKTNEKGVFYAVSQPGIYEVKSEAPGYAPVVKEVEVLLGAHLSLNIVVPRDQILGMNKKTFIAGTVAAAVLLVISTLLLLCCCCYKEKSSSLFKGNGFHSLRTYEDDYSFNSKAALLQNTYKDEEETDSDFDVFDRPKFNGHAYKPIK</sequence>
<dbReference type="GO" id="GO:0008270">
    <property type="term" value="F:zinc ion binding"/>
    <property type="evidence" value="ECO:0007669"/>
    <property type="project" value="InterPro"/>
</dbReference>
<dbReference type="PROSITE" id="PS52035">
    <property type="entry name" value="PEPTIDASE_M14"/>
    <property type="match status" value="1"/>
</dbReference>
<dbReference type="OrthoDB" id="10249045at2759"/>
<evidence type="ECO:0000256" key="2">
    <source>
        <dbReference type="ARBA" id="ARBA00023180"/>
    </source>
</evidence>
<dbReference type="PANTHER" id="PTHR11532:SF73">
    <property type="entry name" value="CARBOXYPEPTIDASE D"/>
    <property type="match status" value="1"/>
</dbReference>
<feature type="domain" description="Peptidase M14" evidence="5">
    <location>
        <begin position="203"/>
        <end position="487"/>
    </location>
</feature>
<dbReference type="Proteomes" id="UP000593567">
    <property type="component" value="Unassembled WGS sequence"/>
</dbReference>
<dbReference type="PRINTS" id="PR00765">
    <property type="entry name" value="CRBOXYPTASEA"/>
</dbReference>
<dbReference type="GO" id="GO:0005615">
    <property type="term" value="C:extracellular space"/>
    <property type="evidence" value="ECO:0007669"/>
    <property type="project" value="TreeGrafter"/>
</dbReference>
<comment type="caution">
    <text evidence="3">Lacks conserved residue(s) required for the propagation of feature annotation.</text>
</comment>
<dbReference type="SUPFAM" id="SSF49452">
    <property type="entry name" value="Starch-binding domain-like"/>
    <property type="match status" value="1"/>
</dbReference>
<evidence type="ECO:0000256" key="4">
    <source>
        <dbReference type="SAM" id="Phobius"/>
    </source>
</evidence>
<keyword evidence="4" id="KW-1133">Transmembrane helix</keyword>
<evidence type="ECO:0000259" key="5">
    <source>
        <dbReference type="PROSITE" id="PS52035"/>
    </source>
</evidence>
<dbReference type="InterPro" id="IPR013784">
    <property type="entry name" value="Carb-bd-like_fold"/>
</dbReference>
<dbReference type="Gene3D" id="3.40.630.10">
    <property type="entry name" value="Zn peptidases"/>
    <property type="match status" value="2"/>
</dbReference>
<dbReference type="SMART" id="SM00631">
    <property type="entry name" value="Zn_pept"/>
    <property type="match status" value="1"/>
</dbReference>
<dbReference type="SUPFAM" id="SSF49464">
    <property type="entry name" value="Carboxypeptidase regulatory domain-like"/>
    <property type="match status" value="1"/>
</dbReference>
<dbReference type="Pfam" id="PF13620">
    <property type="entry name" value="CarboxypepD_reg"/>
    <property type="match status" value="2"/>
</dbReference>
<evidence type="ECO:0000313" key="6">
    <source>
        <dbReference type="EMBL" id="KAF6028033.1"/>
    </source>
</evidence>
<gene>
    <name evidence="6" type="ORF">EB796_013680</name>
</gene>
<dbReference type="GO" id="GO:0006518">
    <property type="term" value="P:peptide metabolic process"/>
    <property type="evidence" value="ECO:0007669"/>
    <property type="project" value="TreeGrafter"/>
</dbReference>
<dbReference type="EMBL" id="VXIV02001997">
    <property type="protein sequence ID" value="KAF6028033.1"/>
    <property type="molecule type" value="Genomic_DNA"/>
</dbReference>
<keyword evidence="4" id="KW-0812">Transmembrane</keyword>
<dbReference type="InterPro" id="IPR008969">
    <property type="entry name" value="CarboxyPept-like_regulatory"/>
</dbReference>
<dbReference type="InterPro" id="IPR050753">
    <property type="entry name" value="Peptidase_M14_domain"/>
</dbReference>
<name>A0A7J7JQ82_BUGNE</name>
<evidence type="ECO:0000256" key="3">
    <source>
        <dbReference type="PROSITE-ProRule" id="PRU01379"/>
    </source>
</evidence>
<dbReference type="GO" id="GO:0030246">
    <property type="term" value="F:carbohydrate binding"/>
    <property type="evidence" value="ECO:0007669"/>
    <property type="project" value="InterPro"/>
</dbReference>
<comment type="similarity">
    <text evidence="1 3">Belongs to the peptidase M14 family.</text>
</comment>
<dbReference type="Gene3D" id="2.60.40.1120">
    <property type="entry name" value="Carboxypeptidase-like, regulatory domain"/>
    <property type="match status" value="2"/>
</dbReference>
<accession>A0A7J7JQ82</accession>
<dbReference type="SUPFAM" id="SSF53187">
    <property type="entry name" value="Zn-dependent exopeptidases"/>
    <property type="match status" value="1"/>
</dbReference>
<dbReference type="InterPro" id="IPR057246">
    <property type="entry name" value="CARBOXYPEPT_ZN_1"/>
</dbReference>
<dbReference type="GO" id="GO:0016485">
    <property type="term" value="P:protein processing"/>
    <property type="evidence" value="ECO:0007669"/>
    <property type="project" value="TreeGrafter"/>
</dbReference>